<evidence type="ECO:0000256" key="2">
    <source>
        <dbReference type="ARBA" id="ARBA00022679"/>
    </source>
</evidence>
<gene>
    <name evidence="5" type="ORF">JCM31447_17080</name>
</gene>
<dbReference type="Pfam" id="PF02801">
    <property type="entry name" value="Ketoacyl-synt_C"/>
    <property type="match status" value="1"/>
</dbReference>
<keyword evidence="2 3" id="KW-0808">Transferase</keyword>
<dbReference type="PANTHER" id="PTHR11712">
    <property type="entry name" value="POLYKETIDE SYNTHASE-RELATED"/>
    <property type="match status" value="1"/>
</dbReference>
<dbReference type="InterPro" id="IPR020841">
    <property type="entry name" value="PKS_Beta-ketoAc_synthase_dom"/>
</dbReference>
<dbReference type="AlphaFoldDB" id="A0A4P2VUS8"/>
<dbReference type="InterPro" id="IPR014030">
    <property type="entry name" value="Ketoacyl_synth_N"/>
</dbReference>
<dbReference type="EMBL" id="AP019368">
    <property type="protein sequence ID" value="BBH53265.1"/>
    <property type="molecule type" value="Genomic_DNA"/>
</dbReference>
<dbReference type="Proteomes" id="UP000291236">
    <property type="component" value="Chromosome"/>
</dbReference>
<feature type="domain" description="Ketosynthase family 3 (KS3)" evidence="4">
    <location>
        <begin position="170"/>
        <end position="538"/>
    </location>
</feature>
<dbReference type="InterPro" id="IPR016039">
    <property type="entry name" value="Thiolase-like"/>
</dbReference>
<protein>
    <submittedName>
        <fullName evidence="5">Beta-ketoacyl synthase</fullName>
    </submittedName>
</protein>
<organism evidence="5 6">
    <name type="scientific">Fluviispira sanaruensis</name>
    <dbReference type="NCBI Taxonomy" id="2493639"/>
    <lineage>
        <taxon>Bacteria</taxon>
        <taxon>Pseudomonadati</taxon>
        <taxon>Bdellovibrionota</taxon>
        <taxon>Oligoflexia</taxon>
        <taxon>Silvanigrellales</taxon>
        <taxon>Silvanigrellaceae</taxon>
        <taxon>Fluviispira</taxon>
    </lineage>
</organism>
<evidence type="ECO:0000256" key="3">
    <source>
        <dbReference type="RuleBase" id="RU003694"/>
    </source>
</evidence>
<evidence type="ECO:0000256" key="1">
    <source>
        <dbReference type="ARBA" id="ARBA00008467"/>
    </source>
</evidence>
<name>A0A4P2VUS8_FLUSA</name>
<proteinExistence type="inferred from homology"/>
<dbReference type="Pfam" id="PF00109">
    <property type="entry name" value="ketoacyl-synt"/>
    <property type="match status" value="1"/>
</dbReference>
<dbReference type="PANTHER" id="PTHR11712:SF336">
    <property type="entry name" value="3-OXOACYL-[ACYL-CARRIER-PROTEIN] SYNTHASE, MITOCHONDRIAL"/>
    <property type="match status" value="1"/>
</dbReference>
<dbReference type="GO" id="GO:0006633">
    <property type="term" value="P:fatty acid biosynthetic process"/>
    <property type="evidence" value="ECO:0007669"/>
    <property type="project" value="TreeGrafter"/>
</dbReference>
<dbReference type="KEGG" id="sbf:JCM31447_17080"/>
<sequence>MSKSSCTAQNARRKVFLYAASVVAPGASNLNEFLDMIAKGKSVLSLKESLSNAFLVGAPKFDFSVYKNWLEERHGPKRYSLLNEKSGDLVKYGVGSLIDAISAKPALEKAIKILDPKVTIQYATGLADLPVNFQAAREFDEGLFKWNSFWADPKRNQACSEHLNKKTIDPHAPESPESFAHDSYERISALKIWNAYWCKKSSLLEEYLTELKAIEKQPVVGNDIESAKLGLIRGKTKARKELHEKYKYPTPPWESISPNLLWNIPNVAASQVSMLLNLHGTSSGSSAACASFGALIDNAMLEIQSGRTDLAIIGAVDANPTNELVSAFYAGRLAVLGDSHGVPFCDLRGTHISGGACTWIIAAEDAMKKFEIEPMPVEILGAGVSSDAEHIITPSKEGPKLAIRRAFAQAQIEPNQIQLWDMHATGTPGDWNEFCLIEEFVPKKAYISARKGIFGHGMCVGGGWELTAQLLGTVKTGAQTYNVMPSGIDPAKVNPKIASLERNLLLDKVVKLASESQGVYCGKLSMGLGGTSSCVIARVK</sequence>
<keyword evidence="6" id="KW-1185">Reference proteome</keyword>
<evidence type="ECO:0000259" key="4">
    <source>
        <dbReference type="SMART" id="SM00825"/>
    </source>
</evidence>
<dbReference type="OrthoDB" id="9808669at2"/>
<evidence type="ECO:0000313" key="6">
    <source>
        <dbReference type="Proteomes" id="UP000291236"/>
    </source>
</evidence>
<dbReference type="SUPFAM" id="SSF53901">
    <property type="entry name" value="Thiolase-like"/>
    <property type="match status" value="1"/>
</dbReference>
<dbReference type="SMART" id="SM00825">
    <property type="entry name" value="PKS_KS"/>
    <property type="match status" value="1"/>
</dbReference>
<dbReference type="Gene3D" id="3.40.47.10">
    <property type="match status" value="1"/>
</dbReference>
<dbReference type="InterPro" id="IPR000794">
    <property type="entry name" value="Beta-ketoacyl_synthase"/>
</dbReference>
<accession>A0A4P2VUS8</accession>
<comment type="similarity">
    <text evidence="1 3">Belongs to the thiolase-like superfamily. Beta-ketoacyl-ACP synthases family.</text>
</comment>
<evidence type="ECO:0000313" key="5">
    <source>
        <dbReference type="EMBL" id="BBH53265.1"/>
    </source>
</evidence>
<reference evidence="5 6" key="1">
    <citation type="submission" date="2018-12" db="EMBL/GenBank/DDBJ databases">
        <title>Rubrispira sanarue gen. nov., sp., nov., a member of the order Silvanigrellales, isolated from a brackish lake in Hamamatsu Japan.</title>
        <authorList>
            <person name="Maejima Y."/>
            <person name="Iino T."/>
            <person name="Muraguchi Y."/>
            <person name="Fukuda K."/>
            <person name="Nojiri H."/>
            <person name="Ohkuma M."/>
            <person name="Moriuchi R."/>
            <person name="Dohra H."/>
            <person name="Kimbara K."/>
            <person name="Shintani M."/>
        </authorList>
    </citation>
    <scope>NUCLEOTIDE SEQUENCE [LARGE SCALE GENOMIC DNA]</scope>
    <source>
        <strain evidence="5 6">RF1110005</strain>
    </source>
</reference>
<dbReference type="InterPro" id="IPR014031">
    <property type="entry name" value="Ketoacyl_synth_C"/>
</dbReference>
<dbReference type="RefSeq" id="WP_130608756.1">
    <property type="nucleotide sequence ID" value="NZ_AP019368.1"/>
</dbReference>
<dbReference type="GO" id="GO:0004315">
    <property type="term" value="F:3-oxoacyl-[acyl-carrier-protein] synthase activity"/>
    <property type="evidence" value="ECO:0007669"/>
    <property type="project" value="TreeGrafter"/>
</dbReference>